<dbReference type="InterPro" id="IPR025048">
    <property type="entry name" value="DUF3987"/>
</dbReference>
<dbReference type="InterPro" id="IPR014819">
    <property type="entry name" value="PriCT_2"/>
</dbReference>
<accession>A0A8J2TMX2</accession>
<dbReference type="Pfam" id="PF13148">
    <property type="entry name" value="DUF3987"/>
    <property type="match status" value="1"/>
</dbReference>
<proteinExistence type="predicted"/>
<dbReference type="AlphaFoldDB" id="A0A8J2TMX2"/>
<reference evidence="3 4" key="1">
    <citation type="journal article" date="2014" name="Int. J. Syst. Evol. Microbiol.">
        <title>Complete genome sequence of Corynebacterium casei LMG S-19264T (=DSM 44701T), isolated from a smear-ripened cheese.</title>
        <authorList>
            <consortium name="US DOE Joint Genome Institute (JGI-PGF)"/>
            <person name="Walter F."/>
            <person name="Albersmeier A."/>
            <person name="Kalinowski J."/>
            <person name="Ruckert C."/>
        </authorList>
    </citation>
    <scope>NUCLEOTIDE SEQUENCE [LARGE SCALE GENOMIC DNA]</scope>
    <source>
        <strain evidence="3 4">CGMCC 1.15295</strain>
    </source>
</reference>
<evidence type="ECO:0000256" key="1">
    <source>
        <dbReference type="SAM" id="MobiDB-lite"/>
    </source>
</evidence>
<dbReference type="EMBL" id="BMIC01000001">
    <property type="protein sequence ID" value="GFZ76267.1"/>
    <property type="molecule type" value="Genomic_DNA"/>
</dbReference>
<organism evidence="3 4">
    <name type="scientific">Aquaticitalea lipolytica</name>
    <dbReference type="NCBI Taxonomy" id="1247562"/>
    <lineage>
        <taxon>Bacteria</taxon>
        <taxon>Pseudomonadati</taxon>
        <taxon>Bacteroidota</taxon>
        <taxon>Flavobacteriia</taxon>
        <taxon>Flavobacteriales</taxon>
        <taxon>Flavobacteriaceae</taxon>
        <taxon>Aquaticitalea</taxon>
    </lineage>
</organism>
<dbReference type="GO" id="GO:0016817">
    <property type="term" value="F:hydrolase activity, acting on acid anhydrides"/>
    <property type="evidence" value="ECO:0007669"/>
    <property type="project" value="InterPro"/>
</dbReference>
<feature type="compositionally biased region" description="Basic and acidic residues" evidence="1">
    <location>
        <begin position="9"/>
        <end position="18"/>
    </location>
</feature>
<dbReference type="Proteomes" id="UP000598120">
    <property type="component" value="Unassembled WGS sequence"/>
</dbReference>
<comment type="caution">
    <text evidence="3">The sequence shown here is derived from an EMBL/GenBank/DDBJ whole genome shotgun (WGS) entry which is preliminary data.</text>
</comment>
<feature type="domain" description="Primase C-terminal 2" evidence="2">
    <location>
        <begin position="43"/>
        <end position="117"/>
    </location>
</feature>
<name>A0A8J2TMX2_9FLAO</name>
<sequence length="579" mass="66344">MTKSFNPKDWLDVPKEQPKPTVSNKATTNVVAVANNDIESYISAIEQSGTDITGNYATWRDLGFALAEEYGESGRDYFHRISKNYAGYDSKECDEQFNKCLNAKGHGISIATFYHHAHQVGIKLSKPKMKLPQQKEEKEQQTMPTIPEKVYDSLPQFLQQVVNPASSQEEKDILLLGALTAFSACFPKLFGVYDQRKVYSNLYLFVTAPASAGKGRLNQIKNLVDPVHKLKREQAKVLKQQFNTETATYNMNKGKDENLEKPSKPPERMLFIPANNSVTGVYQLISDNEGKGLIFETEGDTLAQAFKSDYGNYSDGFRKAFHHETISYYRRTDREYVDIEKPCLSTVLSGTPKQVATLIPNAENGLFSRFMFYYMNIKPTWKNVFQNNNSLGLDDYYNQLGSEFLGLYKTLKNNPEIEIRLTVSQQKQFHTFFESLQTKYINLQPEEYIATIRRLGLIAFRIMMLFTAFRIMEDGDVNAIKQCEDVDFDNALIIISILVKHSSKVFNDLPMEQKTVKRLNRKERFLESLPKEFDRQHYLDLAIKHNIPNKTAEGYITKFVEAGLIHREAHNAYSNPAKL</sequence>
<protein>
    <recommendedName>
        <fullName evidence="2">Primase C-terminal 2 domain-containing protein</fullName>
    </recommendedName>
</protein>
<dbReference type="RefSeq" id="WP_188604433.1">
    <property type="nucleotide sequence ID" value="NZ_BMIC01000001.1"/>
</dbReference>
<evidence type="ECO:0000313" key="4">
    <source>
        <dbReference type="Proteomes" id="UP000598120"/>
    </source>
</evidence>
<dbReference type="Pfam" id="PF08707">
    <property type="entry name" value="PriCT_2"/>
    <property type="match status" value="1"/>
</dbReference>
<evidence type="ECO:0000313" key="3">
    <source>
        <dbReference type="EMBL" id="GFZ76267.1"/>
    </source>
</evidence>
<evidence type="ECO:0000259" key="2">
    <source>
        <dbReference type="Pfam" id="PF08707"/>
    </source>
</evidence>
<feature type="region of interest" description="Disordered" evidence="1">
    <location>
        <begin position="1"/>
        <end position="24"/>
    </location>
</feature>
<gene>
    <name evidence="3" type="ORF">GCM10011531_01560</name>
</gene>
<keyword evidence="4" id="KW-1185">Reference proteome</keyword>